<dbReference type="InterPro" id="IPR006703">
    <property type="entry name" value="G_AIG1"/>
</dbReference>
<dbReference type="PANTHER" id="PTHR10903">
    <property type="entry name" value="GTPASE, IMAP FAMILY MEMBER-RELATED"/>
    <property type="match status" value="1"/>
</dbReference>
<accession>A0ABD0RTP1</accession>
<evidence type="ECO:0000256" key="1">
    <source>
        <dbReference type="ARBA" id="ARBA00008535"/>
    </source>
</evidence>
<feature type="transmembrane region" description="Helical" evidence="6">
    <location>
        <begin position="387"/>
        <end position="411"/>
    </location>
</feature>
<feature type="compositionally biased region" description="Polar residues" evidence="5">
    <location>
        <begin position="1"/>
        <end position="26"/>
    </location>
</feature>
<dbReference type="AlphaFoldDB" id="A0ABD0RTP1"/>
<comment type="caution">
    <text evidence="8">The sequence shown here is derived from an EMBL/GenBank/DDBJ whole genome shotgun (WGS) entry which is preliminary data.</text>
</comment>
<dbReference type="GO" id="GO:0005525">
    <property type="term" value="F:GTP binding"/>
    <property type="evidence" value="ECO:0007669"/>
    <property type="project" value="UniProtKB-KW"/>
</dbReference>
<feature type="non-terminal residue" evidence="8">
    <location>
        <position position="1"/>
    </location>
</feature>
<keyword evidence="4" id="KW-0175">Coiled coil</keyword>
<dbReference type="EMBL" id="JAMKFB020000002">
    <property type="protein sequence ID" value="KAL0201899.1"/>
    <property type="molecule type" value="Genomic_DNA"/>
</dbReference>
<keyword evidence="6" id="KW-0472">Membrane</keyword>
<evidence type="ECO:0000256" key="6">
    <source>
        <dbReference type="SAM" id="Phobius"/>
    </source>
</evidence>
<dbReference type="Pfam" id="PF04548">
    <property type="entry name" value="AIG1"/>
    <property type="match status" value="1"/>
</dbReference>
<keyword evidence="3" id="KW-0342">GTP-binding</keyword>
<dbReference type="Proteomes" id="UP001529510">
    <property type="component" value="Unassembled WGS sequence"/>
</dbReference>
<evidence type="ECO:0000259" key="7">
    <source>
        <dbReference type="PROSITE" id="PS51720"/>
    </source>
</evidence>
<evidence type="ECO:0000256" key="4">
    <source>
        <dbReference type="SAM" id="Coils"/>
    </source>
</evidence>
<keyword evidence="6" id="KW-0812">Transmembrane</keyword>
<dbReference type="CDD" id="cd01852">
    <property type="entry name" value="AIG1"/>
    <property type="match status" value="1"/>
</dbReference>
<evidence type="ECO:0000313" key="9">
    <source>
        <dbReference type="Proteomes" id="UP001529510"/>
    </source>
</evidence>
<keyword evidence="2" id="KW-0547">Nucleotide-binding</keyword>
<evidence type="ECO:0000256" key="2">
    <source>
        <dbReference type="ARBA" id="ARBA00022741"/>
    </source>
</evidence>
<name>A0ABD0RTP1_CIRMR</name>
<evidence type="ECO:0000256" key="5">
    <source>
        <dbReference type="SAM" id="MobiDB-lite"/>
    </source>
</evidence>
<proteinExistence type="inferred from homology"/>
<protein>
    <recommendedName>
        <fullName evidence="7">AIG1-type G domain-containing protein</fullName>
    </recommendedName>
</protein>
<dbReference type="FunFam" id="3.40.50.300:FF:002274">
    <property type="entry name" value="Si:dkeyp-69e1.8"/>
    <property type="match status" value="1"/>
</dbReference>
<dbReference type="InterPro" id="IPR027417">
    <property type="entry name" value="P-loop_NTPase"/>
</dbReference>
<evidence type="ECO:0000256" key="3">
    <source>
        <dbReference type="ARBA" id="ARBA00023134"/>
    </source>
</evidence>
<dbReference type="SUPFAM" id="SSF52540">
    <property type="entry name" value="P-loop containing nucleoside triphosphate hydrolases"/>
    <property type="match status" value="1"/>
</dbReference>
<gene>
    <name evidence="8" type="ORF">M9458_005086</name>
</gene>
<sequence>SSNARNRPTRNVRSPSQTQIPPSMSTPGLPGSNPFAVSPAPNELRLVLLGKTGAGKSATGNSILGEDRFDAELSMGSVTKDSKRECGTVEGRKLVLVDTPGFFDTDLTEEQQKQEAIHSLALCSPGPHAFLLVVPIERYTEEQQRTVQMILEMFHEDISHHTILIFSHADRLGEESIERFVSRQNQKVQELVEKFGRRFVAFDNKNPTNRDQVRRLLQKVDELLVVNENHHFTNEVTEAMQTAQRIIEERIQAETAERMKKIKEEVRKMAGVRRCALLSDMNEERQETEQKRKRIQRRIDQIQVDIKKEEKNVQPIPERLRRFTTSLQAELENMRRLEERLIEEERERKEREEREQKDLDIWIQEEEQRRLSEEEPKNLLSPDHIKMLIMLTMFLLGIGATFAPPLLAFLFPAAPAVEAGFAATILSKLLAAEGWGRQSYNADPLLHP</sequence>
<dbReference type="InterPro" id="IPR045058">
    <property type="entry name" value="GIMA/IAN/Toc"/>
</dbReference>
<dbReference type="Gene3D" id="3.40.50.300">
    <property type="entry name" value="P-loop containing nucleotide triphosphate hydrolases"/>
    <property type="match status" value="1"/>
</dbReference>
<feature type="coiled-coil region" evidence="4">
    <location>
        <begin position="278"/>
        <end position="355"/>
    </location>
</feature>
<feature type="non-terminal residue" evidence="8">
    <location>
        <position position="448"/>
    </location>
</feature>
<comment type="similarity">
    <text evidence="1">Belongs to the TRAFAC class TrmE-Era-EngA-EngB-Septin-like GTPase superfamily. AIG1/Toc34/Toc159-like paraseptin GTPase family. IAN subfamily.</text>
</comment>
<dbReference type="PROSITE" id="PS51720">
    <property type="entry name" value="G_AIG1"/>
    <property type="match status" value="1"/>
</dbReference>
<keyword evidence="9" id="KW-1185">Reference proteome</keyword>
<organism evidence="8 9">
    <name type="scientific">Cirrhinus mrigala</name>
    <name type="common">Mrigala</name>
    <dbReference type="NCBI Taxonomy" id="683832"/>
    <lineage>
        <taxon>Eukaryota</taxon>
        <taxon>Metazoa</taxon>
        <taxon>Chordata</taxon>
        <taxon>Craniata</taxon>
        <taxon>Vertebrata</taxon>
        <taxon>Euteleostomi</taxon>
        <taxon>Actinopterygii</taxon>
        <taxon>Neopterygii</taxon>
        <taxon>Teleostei</taxon>
        <taxon>Ostariophysi</taxon>
        <taxon>Cypriniformes</taxon>
        <taxon>Cyprinidae</taxon>
        <taxon>Labeoninae</taxon>
        <taxon>Labeonini</taxon>
        <taxon>Cirrhinus</taxon>
    </lineage>
</organism>
<evidence type="ECO:0000313" key="8">
    <source>
        <dbReference type="EMBL" id="KAL0201899.1"/>
    </source>
</evidence>
<reference evidence="8 9" key="1">
    <citation type="submission" date="2024-05" db="EMBL/GenBank/DDBJ databases">
        <title>Genome sequencing and assembly of Indian major carp, Cirrhinus mrigala (Hamilton, 1822).</title>
        <authorList>
            <person name="Mohindra V."/>
            <person name="Chowdhury L.M."/>
            <person name="Lal K."/>
            <person name="Jena J.K."/>
        </authorList>
    </citation>
    <scope>NUCLEOTIDE SEQUENCE [LARGE SCALE GENOMIC DNA]</scope>
    <source>
        <strain evidence="8">CM1030</strain>
        <tissue evidence="8">Blood</tissue>
    </source>
</reference>
<keyword evidence="6" id="KW-1133">Transmembrane helix</keyword>
<feature type="region of interest" description="Disordered" evidence="5">
    <location>
        <begin position="1"/>
        <end position="37"/>
    </location>
</feature>
<dbReference type="PANTHER" id="PTHR10903:SF182">
    <property type="entry name" value="GTPASE IMAP FAMILY MEMBER 4"/>
    <property type="match status" value="1"/>
</dbReference>
<feature type="domain" description="AIG1-type G" evidence="7">
    <location>
        <begin position="41"/>
        <end position="241"/>
    </location>
</feature>